<keyword evidence="3" id="KW-1185">Reference proteome</keyword>
<dbReference type="InterPro" id="IPR001214">
    <property type="entry name" value="SET_dom"/>
</dbReference>
<proteinExistence type="predicted"/>
<organism evidence="2 3">
    <name type="scientific">Chytriomyces confervae</name>
    <dbReference type="NCBI Taxonomy" id="246404"/>
    <lineage>
        <taxon>Eukaryota</taxon>
        <taxon>Fungi</taxon>
        <taxon>Fungi incertae sedis</taxon>
        <taxon>Chytridiomycota</taxon>
        <taxon>Chytridiomycota incertae sedis</taxon>
        <taxon>Chytridiomycetes</taxon>
        <taxon>Chytridiales</taxon>
        <taxon>Chytriomycetaceae</taxon>
        <taxon>Chytriomyces</taxon>
    </lineage>
</organism>
<protein>
    <recommendedName>
        <fullName evidence="1">SET domain-containing protein</fullName>
    </recommendedName>
</protein>
<name>A0A507F274_9FUNG</name>
<dbReference type="InterPro" id="IPR050869">
    <property type="entry name" value="H3K4_H4K5_MeTrfase"/>
</dbReference>
<accession>A0A507F274</accession>
<dbReference type="Proteomes" id="UP000320333">
    <property type="component" value="Unassembled WGS sequence"/>
</dbReference>
<sequence>MSDQTQDGELFLCSSIQGQPVEGKGMGLICIDPNGIEDGTELLREVPFESWGSNYNPATIAAKLIFKSRSDKTGSTQRKLSHLFPTQLSQIPFETQEKVPESTTAAIESLVFKWETLNQLNDPHMQQSALPPLTRETCLRHYFAVECNSFPTGLLLTLSLANHSCVPNCTVFQITNPTTKLTHYNLWSTRAISHGEECTISYMDLVKEVHTAAERNQYLQSKFGFSCTCPRCRTLAVSTGAKLDHLSVQGGEVSKNRVVDEMGDVFGVEGEDLACSAFIRKRSENSCTRNLANEIDLRCKGPLRKETRVCETCQTQFTLPELEEALLLGNDAVNKVKIAVAEGWKFISNFEASGGSMEGISGLEEHKMRLQKLKEESLCILHETHFVFQVMGTLTDKLGSLVRRERWNERRRKAVKEKE</sequence>
<dbReference type="STRING" id="246404.A0A507F274"/>
<dbReference type="OrthoDB" id="5945798at2759"/>
<feature type="domain" description="SET" evidence="1">
    <location>
        <begin position="8"/>
        <end position="203"/>
    </location>
</feature>
<dbReference type="PROSITE" id="PS50280">
    <property type="entry name" value="SET"/>
    <property type="match status" value="1"/>
</dbReference>
<dbReference type="AlphaFoldDB" id="A0A507F274"/>
<dbReference type="SUPFAM" id="SSF82199">
    <property type="entry name" value="SET domain"/>
    <property type="match status" value="1"/>
</dbReference>
<evidence type="ECO:0000259" key="1">
    <source>
        <dbReference type="PROSITE" id="PS50280"/>
    </source>
</evidence>
<dbReference type="Gene3D" id="2.170.270.10">
    <property type="entry name" value="SET domain"/>
    <property type="match status" value="1"/>
</dbReference>
<dbReference type="Pfam" id="PF00856">
    <property type="entry name" value="SET"/>
    <property type="match status" value="1"/>
</dbReference>
<comment type="caution">
    <text evidence="2">The sequence shown here is derived from an EMBL/GenBank/DDBJ whole genome shotgun (WGS) entry which is preliminary data.</text>
</comment>
<dbReference type="CDD" id="cd20071">
    <property type="entry name" value="SET_SMYD"/>
    <property type="match status" value="1"/>
</dbReference>
<evidence type="ECO:0000313" key="3">
    <source>
        <dbReference type="Proteomes" id="UP000320333"/>
    </source>
</evidence>
<dbReference type="PANTHER" id="PTHR12197">
    <property type="entry name" value="HISTONE-LYSINE N-METHYLTRANSFERASE SMYD"/>
    <property type="match status" value="1"/>
</dbReference>
<evidence type="ECO:0000313" key="2">
    <source>
        <dbReference type="EMBL" id="TPX69720.1"/>
    </source>
</evidence>
<dbReference type="InterPro" id="IPR046341">
    <property type="entry name" value="SET_dom_sf"/>
</dbReference>
<reference evidence="2 3" key="1">
    <citation type="journal article" date="2019" name="Sci. Rep.">
        <title>Comparative genomics of chytrid fungi reveal insights into the obligate biotrophic and pathogenic lifestyle of Synchytrium endobioticum.</title>
        <authorList>
            <person name="van de Vossenberg B.T.L.H."/>
            <person name="Warris S."/>
            <person name="Nguyen H.D.T."/>
            <person name="van Gent-Pelzer M.P.E."/>
            <person name="Joly D.L."/>
            <person name="van de Geest H.C."/>
            <person name="Bonants P.J.M."/>
            <person name="Smith D.S."/>
            <person name="Levesque C.A."/>
            <person name="van der Lee T.A.J."/>
        </authorList>
    </citation>
    <scope>NUCLEOTIDE SEQUENCE [LARGE SCALE GENOMIC DNA]</scope>
    <source>
        <strain evidence="2 3">CBS 675.73</strain>
    </source>
</reference>
<dbReference type="Gene3D" id="1.10.220.160">
    <property type="match status" value="1"/>
</dbReference>
<gene>
    <name evidence="2" type="ORF">CcCBS67573_g06760</name>
</gene>
<dbReference type="EMBL" id="QEAP01000306">
    <property type="protein sequence ID" value="TPX69720.1"/>
    <property type="molecule type" value="Genomic_DNA"/>
</dbReference>